<dbReference type="Proteomes" id="UP000018948">
    <property type="component" value="Unassembled WGS sequence"/>
</dbReference>
<comment type="caution">
    <text evidence="1">The sequence shown here is derived from an EMBL/GenBank/DDBJ whole genome shotgun (WGS) entry which is preliminary data.</text>
</comment>
<name>W2Z384_PHYNI</name>
<accession>W2Z384</accession>
<gene>
    <name evidence="1" type="ORF">F442_12030</name>
</gene>
<dbReference type="AlphaFoldDB" id="W2Z384"/>
<sequence length="61" mass="6799">MGTGKVDLVEKFGREEINVHDVFTSAPASYAFLRAYAFNESKSISQKKKSFGSQECVGMYI</sequence>
<evidence type="ECO:0000313" key="1">
    <source>
        <dbReference type="EMBL" id="ETP40684.1"/>
    </source>
</evidence>
<dbReference type="EMBL" id="ANIY01002508">
    <property type="protein sequence ID" value="ETP40684.1"/>
    <property type="molecule type" value="Genomic_DNA"/>
</dbReference>
<evidence type="ECO:0000313" key="2">
    <source>
        <dbReference type="Proteomes" id="UP000018948"/>
    </source>
</evidence>
<organism evidence="1 2">
    <name type="scientific">Phytophthora nicotianae P10297</name>
    <dbReference type="NCBI Taxonomy" id="1317064"/>
    <lineage>
        <taxon>Eukaryota</taxon>
        <taxon>Sar</taxon>
        <taxon>Stramenopiles</taxon>
        <taxon>Oomycota</taxon>
        <taxon>Peronosporomycetes</taxon>
        <taxon>Peronosporales</taxon>
        <taxon>Peronosporaceae</taxon>
        <taxon>Phytophthora</taxon>
    </lineage>
</organism>
<reference evidence="1 2" key="1">
    <citation type="submission" date="2013-11" db="EMBL/GenBank/DDBJ databases">
        <title>The Genome Sequence of Phytophthora parasitica P10297.</title>
        <authorList>
            <consortium name="The Broad Institute Genomics Platform"/>
            <person name="Russ C."/>
            <person name="Tyler B."/>
            <person name="Panabieres F."/>
            <person name="Shan W."/>
            <person name="Tripathy S."/>
            <person name="Grunwald N."/>
            <person name="Machado M."/>
            <person name="Johnson C.S."/>
            <person name="Walker B."/>
            <person name="Young S.K."/>
            <person name="Zeng Q."/>
            <person name="Gargeya S."/>
            <person name="Fitzgerald M."/>
            <person name="Haas B."/>
            <person name="Abouelleil A."/>
            <person name="Allen A.W."/>
            <person name="Alvarado L."/>
            <person name="Arachchi H.M."/>
            <person name="Berlin A.M."/>
            <person name="Chapman S.B."/>
            <person name="Gainer-Dewar J."/>
            <person name="Goldberg J."/>
            <person name="Griggs A."/>
            <person name="Gujja S."/>
            <person name="Hansen M."/>
            <person name="Howarth C."/>
            <person name="Imamovic A."/>
            <person name="Ireland A."/>
            <person name="Larimer J."/>
            <person name="McCowan C."/>
            <person name="Murphy C."/>
            <person name="Pearson M."/>
            <person name="Poon T.W."/>
            <person name="Priest M."/>
            <person name="Roberts A."/>
            <person name="Saif S."/>
            <person name="Shea T."/>
            <person name="Sisk P."/>
            <person name="Sykes S."/>
            <person name="Wortman J."/>
            <person name="Nusbaum C."/>
            <person name="Birren B."/>
        </authorList>
    </citation>
    <scope>NUCLEOTIDE SEQUENCE [LARGE SCALE GENOMIC DNA]</scope>
    <source>
        <strain evidence="1 2">P10297</strain>
    </source>
</reference>
<proteinExistence type="predicted"/>
<protein>
    <submittedName>
        <fullName evidence="1">Uncharacterized protein</fullName>
    </submittedName>
</protein>